<evidence type="ECO:0000313" key="1">
    <source>
        <dbReference type="EMBL" id="CAJ0944949.1"/>
    </source>
</evidence>
<accession>A0ABN9LLH8</accession>
<proteinExistence type="predicted"/>
<keyword evidence="2" id="KW-1185">Reference proteome</keyword>
<reference evidence="1" key="1">
    <citation type="submission" date="2023-07" db="EMBL/GenBank/DDBJ databases">
        <authorList>
            <person name="Stuckert A."/>
        </authorList>
    </citation>
    <scope>NUCLEOTIDE SEQUENCE</scope>
</reference>
<feature type="non-terminal residue" evidence="1">
    <location>
        <position position="28"/>
    </location>
</feature>
<sequence>MTNLVEANIAPLLQTRRYLRPLLLTKMQ</sequence>
<organism evidence="1 2">
    <name type="scientific">Ranitomeya imitator</name>
    <name type="common">mimic poison frog</name>
    <dbReference type="NCBI Taxonomy" id="111125"/>
    <lineage>
        <taxon>Eukaryota</taxon>
        <taxon>Metazoa</taxon>
        <taxon>Chordata</taxon>
        <taxon>Craniata</taxon>
        <taxon>Vertebrata</taxon>
        <taxon>Euteleostomi</taxon>
        <taxon>Amphibia</taxon>
        <taxon>Batrachia</taxon>
        <taxon>Anura</taxon>
        <taxon>Neobatrachia</taxon>
        <taxon>Hyloidea</taxon>
        <taxon>Dendrobatidae</taxon>
        <taxon>Dendrobatinae</taxon>
        <taxon>Ranitomeya</taxon>
    </lineage>
</organism>
<evidence type="ECO:0000313" key="2">
    <source>
        <dbReference type="Proteomes" id="UP001176940"/>
    </source>
</evidence>
<gene>
    <name evidence="1" type="ORF">RIMI_LOCUS10643975</name>
</gene>
<comment type="caution">
    <text evidence="1">The sequence shown here is derived from an EMBL/GenBank/DDBJ whole genome shotgun (WGS) entry which is preliminary data.</text>
</comment>
<name>A0ABN9LLH8_9NEOB</name>
<dbReference type="EMBL" id="CAUEEQ010023225">
    <property type="protein sequence ID" value="CAJ0944949.1"/>
    <property type="molecule type" value="Genomic_DNA"/>
</dbReference>
<protein>
    <submittedName>
        <fullName evidence="1">Uncharacterized protein</fullName>
    </submittedName>
</protein>
<dbReference type="Proteomes" id="UP001176940">
    <property type="component" value="Unassembled WGS sequence"/>
</dbReference>